<dbReference type="AlphaFoldDB" id="A0A9W8W936"/>
<evidence type="ECO:0000313" key="1">
    <source>
        <dbReference type="EMBL" id="KAJ4316106.1"/>
    </source>
</evidence>
<keyword evidence="2" id="KW-1185">Reference proteome</keyword>
<name>A0A9W8W936_9HYPO</name>
<dbReference type="EMBL" id="JAPEUR010000188">
    <property type="protein sequence ID" value="KAJ4316106.1"/>
    <property type="molecule type" value="Genomic_DNA"/>
</dbReference>
<organism evidence="1 2">
    <name type="scientific">Fusarium piperis</name>
    <dbReference type="NCBI Taxonomy" id="1435070"/>
    <lineage>
        <taxon>Eukaryota</taxon>
        <taxon>Fungi</taxon>
        <taxon>Dikarya</taxon>
        <taxon>Ascomycota</taxon>
        <taxon>Pezizomycotina</taxon>
        <taxon>Sordariomycetes</taxon>
        <taxon>Hypocreomycetidae</taxon>
        <taxon>Hypocreales</taxon>
        <taxon>Nectriaceae</taxon>
        <taxon>Fusarium</taxon>
        <taxon>Fusarium solani species complex</taxon>
    </lineage>
</organism>
<protein>
    <submittedName>
        <fullName evidence="1">Uncharacterized protein</fullName>
    </submittedName>
</protein>
<comment type="caution">
    <text evidence="1">The sequence shown here is derived from an EMBL/GenBank/DDBJ whole genome shotgun (WGS) entry which is preliminary data.</text>
</comment>
<sequence>MPDMVGVEEIMNEKKRPSTLELVAFARGWSTWLGHDVERTDDEGSAGETIIPGMDSRGCYFVLWVERRGDISYRLASGEVLVSWWEENREKQFAQVVLG</sequence>
<proteinExistence type="predicted"/>
<reference evidence="1" key="1">
    <citation type="submission" date="2022-10" db="EMBL/GenBank/DDBJ databases">
        <title>Tapping the CABI collections for fungal endophytes: first genome assemblies for Collariella, Neodidymelliopsis, Ascochyta clinopodiicola, Didymella pomorum, Didymosphaeria variabile, Neocosmospora piperis and Neocucurbitaria cava.</title>
        <authorList>
            <person name="Hill R."/>
        </authorList>
    </citation>
    <scope>NUCLEOTIDE SEQUENCE</scope>
    <source>
        <strain evidence="1">IMI 366586</strain>
    </source>
</reference>
<accession>A0A9W8W936</accession>
<dbReference type="Proteomes" id="UP001140502">
    <property type="component" value="Unassembled WGS sequence"/>
</dbReference>
<evidence type="ECO:0000313" key="2">
    <source>
        <dbReference type="Proteomes" id="UP001140502"/>
    </source>
</evidence>
<gene>
    <name evidence="1" type="ORF">N0V84_008035</name>
</gene>